<dbReference type="Proteomes" id="UP000521943">
    <property type="component" value="Unassembled WGS sequence"/>
</dbReference>
<proteinExistence type="predicted"/>
<feature type="region of interest" description="Disordered" evidence="1">
    <location>
        <begin position="935"/>
        <end position="977"/>
    </location>
</feature>
<feature type="compositionally biased region" description="Pro residues" evidence="1">
    <location>
        <begin position="816"/>
        <end position="839"/>
    </location>
</feature>
<name>A0A8H6IJ00_9AGAR</name>
<feature type="compositionally biased region" description="Low complexity" evidence="1">
    <location>
        <begin position="601"/>
        <end position="615"/>
    </location>
</feature>
<feature type="region of interest" description="Disordered" evidence="1">
    <location>
        <begin position="1018"/>
        <end position="1104"/>
    </location>
</feature>
<organism evidence="2 3">
    <name type="scientific">Ephemerocybe angulata</name>
    <dbReference type="NCBI Taxonomy" id="980116"/>
    <lineage>
        <taxon>Eukaryota</taxon>
        <taxon>Fungi</taxon>
        <taxon>Dikarya</taxon>
        <taxon>Basidiomycota</taxon>
        <taxon>Agaricomycotina</taxon>
        <taxon>Agaricomycetes</taxon>
        <taxon>Agaricomycetidae</taxon>
        <taxon>Agaricales</taxon>
        <taxon>Agaricineae</taxon>
        <taxon>Psathyrellaceae</taxon>
        <taxon>Ephemerocybe</taxon>
    </lineage>
</organism>
<feature type="compositionally biased region" description="Low complexity" evidence="1">
    <location>
        <begin position="738"/>
        <end position="756"/>
    </location>
</feature>
<feature type="compositionally biased region" description="Low complexity" evidence="1">
    <location>
        <begin position="580"/>
        <end position="593"/>
    </location>
</feature>
<dbReference type="EMBL" id="JACGCI010000003">
    <property type="protein sequence ID" value="KAF6765187.1"/>
    <property type="molecule type" value="Genomic_DNA"/>
</dbReference>
<feature type="region of interest" description="Disordered" evidence="1">
    <location>
        <begin position="270"/>
        <end position="407"/>
    </location>
</feature>
<feature type="compositionally biased region" description="Acidic residues" evidence="1">
    <location>
        <begin position="98"/>
        <end position="117"/>
    </location>
</feature>
<feature type="region of interest" description="Disordered" evidence="1">
    <location>
        <begin position="98"/>
        <end position="213"/>
    </location>
</feature>
<gene>
    <name evidence="2" type="ORF">DFP72DRAFT_870377</name>
</gene>
<dbReference type="AlphaFoldDB" id="A0A8H6IJ00"/>
<feature type="compositionally biased region" description="Polar residues" evidence="1">
    <location>
        <begin position="647"/>
        <end position="662"/>
    </location>
</feature>
<accession>A0A8H6IJ00</accession>
<reference evidence="2 3" key="1">
    <citation type="submission" date="2020-07" db="EMBL/GenBank/DDBJ databases">
        <title>Comparative genomics of pyrophilous fungi reveals a link between fire events and developmental genes.</title>
        <authorList>
            <consortium name="DOE Joint Genome Institute"/>
            <person name="Steindorff A.S."/>
            <person name="Carver A."/>
            <person name="Calhoun S."/>
            <person name="Stillman K."/>
            <person name="Liu H."/>
            <person name="Lipzen A."/>
            <person name="Pangilinan J."/>
            <person name="Labutti K."/>
            <person name="Bruns T.D."/>
            <person name="Grigoriev I.V."/>
        </authorList>
    </citation>
    <scope>NUCLEOTIDE SEQUENCE [LARGE SCALE GENOMIC DNA]</scope>
    <source>
        <strain evidence="2 3">CBS 144469</strain>
    </source>
</reference>
<evidence type="ECO:0000256" key="1">
    <source>
        <dbReference type="SAM" id="MobiDB-lite"/>
    </source>
</evidence>
<feature type="compositionally biased region" description="Low complexity" evidence="1">
    <location>
        <begin position="163"/>
        <end position="172"/>
    </location>
</feature>
<keyword evidence="3" id="KW-1185">Reference proteome</keyword>
<feature type="region of interest" description="Disordered" evidence="1">
    <location>
        <begin position="463"/>
        <end position="499"/>
    </location>
</feature>
<feature type="compositionally biased region" description="Pro residues" evidence="1">
    <location>
        <begin position="314"/>
        <end position="323"/>
    </location>
</feature>
<evidence type="ECO:0000313" key="2">
    <source>
        <dbReference type="EMBL" id="KAF6765187.1"/>
    </source>
</evidence>
<feature type="compositionally biased region" description="Polar residues" evidence="1">
    <location>
        <begin position="774"/>
        <end position="791"/>
    </location>
</feature>
<feature type="compositionally biased region" description="Polar residues" evidence="1">
    <location>
        <begin position="145"/>
        <end position="154"/>
    </location>
</feature>
<feature type="region of interest" description="Disordered" evidence="1">
    <location>
        <begin position="551"/>
        <end position="882"/>
    </location>
</feature>
<evidence type="ECO:0000313" key="3">
    <source>
        <dbReference type="Proteomes" id="UP000521943"/>
    </source>
</evidence>
<feature type="compositionally biased region" description="Basic and acidic residues" evidence="1">
    <location>
        <begin position="1034"/>
        <end position="1046"/>
    </location>
</feature>
<dbReference type="OrthoDB" id="2148418at2759"/>
<sequence>MEAALQDPPSSSICSDDNEFNSENARLHFGPFKTPERKFAAIVDSPASPTEVISPPPSTSLTIAPADNEIVVDTEQENEESDDVERVEELIGSLLEVDGDDMDDEIPFSADYVDDEPSSALALRISRAADNPSPPPSPGAPAVNLESTAVSASPQLPGDIAPTFATLITTTTEAQDPSDTPPESRSPSLSPPKDPEMEIGVPMSSAPSPQPDLINLDSFTTLTIPVARAIEGPENLVPDSALSEVDALLLPSPVVDESAMSIEPVLDAHVATSSEDPKSIESTAQGDEEEDLVALNKRLCGLSDDPLSQVSELTPPPSTPPPERQLRRSPRKSVAVVSSNAATPGPSTPRPSSRSPKKKKVRVEEIIPDSQDESDHVSESGLLPVELGSTTTTPRVKERSRSRSPLVFSREVGSLSPTTANFLTDLIPSFTDTTPIQLTVEPVPLSEPVASSQGMQTFSVFSAPAPEQPPSTPKRSTSPIRPIATTPLASPSKLHDPTATPARRITIERALETGQISPLKASQMGFTPNLKTPVPSMPQTPARRVLIADKAAQAPPSARQGLRFGSPVRDRSQEPGQAPSTSTNANASSSSSTVPSFARPTMSTSAHNTASSSSTFGRTSRLPYPLVAAEKPPSVTASGKEAAKQPPSISSPMKSNLKQPTSRIPRIGAKPYTRPTAAAKPTVQKQAPLLPPPAAKPPVMRKVDLSKPSTTRMVGSRAAPSGSALVKANGKETPSIRAVVPAAASTNASSSSVTSAIKRKRSPDKIPSPVKSRMPSSRQAKPTAGKSTTGPSARMVTPGPVKQTRTIRKVVDLAHPPVPTPAPAPPQPPNEPEAPPPKPDATEAQPEGLMPPQIVAVASQVDDQLGSPMKEDAPQAITSVPTTLIPTTSIPVPVPQRSQIPTAVHVQPLPIPTIQIDPPMDTPPIETIERVQLQEIQPPSVRRTTRQRKSVSLVDPLANEPSTRPTSSRRKASQGPRFIFTDAYSEMSATALKQLTLTNTTRNQHYLSARLETEVVKRDGLRPESPMVKIKTVAQREDERQAEKRSERARRRARRSGESVPASSDMESDEEGVRSEDELPSQFPPMAHTRGAGEEEDYKTPDRAFKRMKLTEDGFRDVDMEEKRRVKWDRGLYTTVYLDEIQLGSRQPSKVNQGLKGCLAPSAKALRLDTLGNLGGNDEPLPDIAPQHVTVKKFVYDGEVIEPVVVVEVPPPPVPKATRSKSKKPKS</sequence>
<feature type="compositionally biased region" description="Low complexity" evidence="1">
    <location>
        <begin position="118"/>
        <end position="129"/>
    </location>
</feature>
<protein>
    <submittedName>
        <fullName evidence="2">Uncharacterized protein</fullName>
    </submittedName>
</protein>
<comment type="caution">
    <text evidence="2">The sequence shown here is derived from an EMBL/GenBank/DDBJ whole genome shotgun (WGS) entry which is preliminary data.</text>
</comment>